<evidence type="ECO:0000256" key="1">
    <source>
        <dbReference type="SAM" id="MobiDB-lite"/>
    </source>
</evidence>
<feature type="compositionally biased region" description="Low complexity" evidence="1">
    <location>
        <begin position="219"/>
        <end position="257"/>
    </location>
</feature>
<dbReference type="VEuPathDB" id="PiroplasmaDB:TA19410"/>
<dbReference type="EMBL" id="UIVT01000001">
    <property type="protein sequence ID" value="SVP88391.1"/>
    <property type="molecule type" value="Genomic_DNA"/>
</dbReference>
<name>A0A3B0MFX9_THEAN</name>
<dbReference type="EMBL" id="UIVS01000001">
    <property type="protein sequence ID" value="SVP89559.1"/>
    <property type="molecule type" value="Genomic_DNA"/>
</dbReference>
<evidence type="ECO:0000313" key="3">
    <source>
        <dbReference type="EMBL" id="SVP89559.1"/>
    </source>
</evidence>
<evidence type="ECO:0000313" key="2">
    <source>
        <dbReference type="EMBL" id="SVP88391.1"/>
    </source>
</evidence>
<reference evidence="2" key="1">
    <citation type="submission" date="2018-07" db="EMBL/GenBank/DDBJ databases">
        <authorList>
            <person name="Quirk P.G."/>
            <person name="Krulwich T.A."/>
        </authorList>
    </citation>
    <scope>NUCLEOTIDE SEQUENCE</scope>
    <source>
        <strain evidence="2">Anand</strain>
    </source>
</reference>
<feature type="region of interest" description="Disordered" evidence="1">
    <location>
        <begin position="219"/>
        <end position="306"/>
    </location>
</feature>
<sequence>MDTAQNEPLLNKDKKGHHTGGLSEEEILESSEKLSGLNHESKSMLFLLCLSTFNDLQNRFLEKYKGMLDSKKIKGTEPTPEELMLYKKLLKSQDTFLNTPLEEDAEPSQSSSQPPTESTTQETSLLRTLWRRYRIEFYIKAMLIIFLLKLPYFCYIFTTVVYIMYCFGFFDLVARLSQHLRNNQNAQTVVRYFLRFMDNIEPVLLIQLNQDMTQQQRVQQQHRTQQQTQTQTQTLRQQTQQETQQETQETQEIQPETVTNISTPDTAEQSQVVPPRSSTAPIISEQEVSPPTVRQRPATARVEGTISQNGLLRVTFSSSNSEQSSTRSRSRSFRERIELLRRSHRPSQRNDSVAQPSQCENIREKPTYFEKFVYQVFFSFILSLLPWWEPNPIYLEE</sequence>
<feature type="region of interest" description="Disordered" evidence="1">
    <location>
        <begin position="1"/>
        <end position="27"/>
    </location>
</feature>
<feature type="compositionally biased region" description="Polar residues" evidence="1">
    <location>
        <begin position="258"/>
        <end position="289"/>
    </location>
</feature>
<gene>
    <name evidence="2" type="ORF">TAT_000025500</name>
    <name evidence="3" type="ORF">TAV_000025400</name>
</gene>
<dbReference type="AlphaFoldDB" id="A0A3B0MFX9"/>
<organism evidence="2">
    <name type="scientific">Theileria annulata</name>
    <dbReference type="NCBI Taxonomy" id="5874"/>
    <lineage>
        <taxon>Eukaryota</taxon>
        <taxon>Sar</taxon>
        <taxon>Alveolata</taxon>
        <taxon>Apicomplexa</taxon>
        <taxon>Aconoidasida</taxon>
        <taxon>Piroplasmida</taxon>
        <taxon>Theileriidae</taxon>
        <taxon>Theileria</taxon>
    </lineage>
</organism>
<accession>A0A3B0MFX9</accession>
<feature type="compositionally biased region" description="Low complexity" evidence="1">
    <location>
        <begin position="107"/>
        <end position="120"/>
    </location>
</feature>
<proteinExistence type="predicted"/>
<protein>
    <submittedName>
        <fullName evidence="2">Uncharacterized protein</fullName>
    </submittedName>
</protein>
<feature type="region of interest" description="Disordered" evidence="1">
    <location>
        <begin position="101"/>
        <end position="120"/>
    </location>
</feature>